<evidence type="ECO:0000313" key="3">
    <source>
        <dbReference type="Proteomes" id="UP001175000"/>
    </source>
</evidence>
<comment type="caution">
    <text evidence="2">The sequence shown here is derived from an EMBL/GenBank/DDBJ whole genome shotgun (WGS) entry which is preliminary data.</text>
</comment>
<name>A0AA39THR3_9PEZI</name>
<organism evidence="2 3">
    <name type="scientific">Immersiella caudata</name>
    <dbReference type="NCBI Taxonomy" id="314043"/>
    <lineage>
        <taxon>Eukaryota</taxon>
        <taxon>Fungi</taxon>
        <taxon>Dikarya</taxon>
        <taxon>Ascomycota</taxon>
        <taxon>Pezizomycotina</taxon>
        <taxon>Sordariomycetes</taxon>
        <taxon>Sordariomycetidae</taxon>
        <taxon>Sordariales</taxon>
        <taxon>Lasiosphaeriaceae</taxon>
        <taxon>Immersiella</taxon>
    </lineage>
</organism>
<evidence type="ECO:0000313" key="2">
    <source>
        <dbReference type="EMBL" id="KAK0611737.1"/>
    </source>
</evidence>
<proteinExistence type="predicted"/>
<feature type="compositionally biased region" description="Polar residues" evidence="1">
    <location>
        <begin position="7"/>
        <end position="37"/>
    </location>
</feature>
<feature type="region of interest" description="Disordered" evidence="1">
    <location>
        <begin position="1"/>
        <end position="86"/>
    </location>
</feature>
<evidence type="ECO:0000256" key="1">
    <source>
        <dbReference type="SAM" id="MobiDB-lite"/>
    </source>
</evidence>
<dbReference type="AlphaFoldDB" id="A0AA39THR3"/>
<dbReference type="Proteomes" id="UP001175000">
    <property type="component" value="Unassembled WGS sequence"/>
</dbReference>
<gene>
    <name evidence="2" type="ORF">B0T14DRAFT_439057</name>
</gene>
<sequence length="144" mass="16438">MGAAISRCTNRNTSPGITTSISDIGQRILDNQPNWLSTPARWRPKTCNHNPVRYRTPTPYPKDDRQRMPEPPQTAASQTHPAVSEKPIIIETYTSTKHIEVIEPPKRNRHPLSISTLPDMQLPPAALSITFDRHPRRNRFERIS</sequence>
<keyword evidence="3" id="KW-1185">Reference proteome</keyword>
<accession>A0AA39THR3</accession>
<dbReference type="EMBL" id="JAULSU010000007">
    <property type="protein sequence ID" value="KAK0611737.1"/>
    <property type="molecule type" value="Genomic_DNA"/>
</dbReference>
<protein>
    <submittedName>
        <fullName evidence="2">Uncharacterized protein</fullName>
    </submittedName>
</protein>
<reference evidence="2" key="1">
    <citation type="submission" date="2023-06" db="EMBL/GenBank/DDBJ databases">
        <title>Genome-scale phylogeny and comparative genomics of the fungal order Sordariales.</title>
        <authorList>
            <consortium name="Lawrence Berkeley National Laboratory"/>
            <person name="Hensen N."/>
            <person name="Bonometti L."/>
            <person name="Westerberg I."/>
            <person name="Brannstrom I.O."/>
            <person name="Guillou S."/>
            <person name="Cros-Aarteil S."/>
            <person name="Calhoun S."/>
            <person name="Haridas S."/>
            <person name="Kuo A."/>
            <person name="Mondo S."/>
            <person name="Pangilinan J."/>
            <person name="Riley R."/>
            <person name="Labutti K."/>
            <person name="Andreopoulos B."/>
            <person name="Lipzen A."/>
            <person name="Chen C."/>
            <person name="Yanf M."/>
            <person name="Daum C."/>
            <person name="Ng V."/>
            <person name="Clum A."/>
            <person name="Steindorff A."/>
            <person name="Ohm R."/>
            <person name="Martin F."/>
            <person name="Silar P."/>
            <person name="Natvig D."/>
            <person name="Lalanne C."/>
            <person name="Gautier V."/>
            <person name="Ament-Velasquez S.L."/>
            <person name="Kruys A."/>
            <person name="Hutchinson M.I."/>
            <person name="Powell A.J."/>
            <person name="Barry K."/>
            <person name="Miller A.N."/>
            <person name="Grigoriev I.V."/>
            <person name="Debuchy R."/>
            <person name="Gladieux P."/>
            <person name="Thoren M.H."/>
            <person name="Johannesson H."/>
        </authorList>
    </citation>
    <scope>NUCLEOTIDE SEQUENCE</scope>
    <source>
        <strain evidence="2">CBS 606.72</strain>
    </source>
</reference>